<dbReference type="EnsemblPlants" id="Ma04_t39740.1">
    <property type="protein sequence ID" value="Ma04_p39740.1"/>
    <property type="gene ID" value="Ma04_g39740"/>
</dbReference>
<sequence length="33" mass="3484">MGNVVGHLRVRAVVGVDLVQRSSSSSSGRSEKE</sequence>
<reference evidence="1" key="1">
    <citation type="submission" date="2021-05" db="UniProtKB">
        <authorList>
            <consortium name="EnsemblPlants"/>
        </authorList>
    </citation>
    <scope>IDENTIFICATION</scope>
    <source>
        <strain evidence="1">subsp. malaccensis</strain>
    </source>
</reference>
<dbReference type="InParanoid" id="A0A804IZ14"/>
<organism evidence="1 2">
    <name type="scientific">Musa acuminata subsp. malaccensis</name>
    <name type="common">Wild banana</name>
    <name type="synonym">Musa malaccensis</name>
    <dbReference type="NCBI Taxonomy" id="214687"/>
    <lineage>
        <taxon>Eukaryota</taxon>
        <taxon>Viridiplantae</taxon>
        <taxon>Streptophyta</taxon>
        <taxon>Embryophyta</taxon>
        <taxon>Tracheophyta</taxon>
        <taxon>Spermatophyta</taxon>
        <taxon>Magnoliopsida</taxon>
        <taxon>Liliopsida</taxon>
        <taxon>Zingiberales</taxon>
        <taxon>Musaceae</taxon>
        <taxon>Musa</taxon>
    </lineage>
</organism>
<evidence type="ECO:0000313" key="2">
    <source>
        <dbReference type="Proteomes" id="UP000012960"/>
    </source>
</evidence>
<dbReference type="Proteomes" id="UP000012960">
    <property type="component" value="Unplaced"/>
</dbReference>
<dbReference type="Gramene" id="Ma04_t39740.1">
    <property type="protein sequence ID" value="Ma04_p39740.1"/>
    <property type="gene ID" value="Ma04_g39740"/>
</dbReference>
<accession>A0A804IZ14</accession>
<protein>
    <submittedName>
        <fullName evidence="1">Uncharacterized protein</fullName>
    </submittedName>
</protein>
<evidence type="ECO:0000313" key="1">
    <source>
        <dbReference type="EnsemblPlants" id="Ma04_p39740.1"/>
    </source>
</evidence>
<dbReference type="AlphaFoldDB" id="A0A804IZ14"/>
<keyword evidence="2" id="KW-1185">Reference proteome</keyword>
<proteinExistence type="predicted"/>
<name>A0A804IZ14_MUSAM</name>